<proteinExistence type="predicted"/>
<protein>
    <submittedName>
        <fullName evidence="3">Uncharacterized protein</fullName>
    </submittedName>
</protein>
<dbReference type="AlphaFoldDB" id="A0A818U7E6"/>
<name>A0A818U7E6_9BILA</name>
<evidence type="ECO:0000256" key="1">
    <source>
        <dbReference type="SAM" id="MobiDB-lite"/>
    </source>
</evidence>
<evidence type="ECO:0000313" key="3">
    <source>
        <dbReference type="EMBL" id="CAF3693254.1"/>
    </source>
</evidence>
<feature type="region of interest" description="Disordered" evidence="1">
    <location>
        <begin position="1"/>
        <end position="21"/>
    </location>
</feature>
<organism evidence="3 4">
    <name type="scientific">Adineta steineri</name>
    <dbReference type="NCBI Taxonomy" id="433720"/>
    <lineage>
        <taxon>Eukaryota</taxon>
        <taxon>Metazoa</taxon>
        <taxon>Spiralia</taxon>
        <taxon>Gnathifera</taxon>
        <taxon>Rotifera</taxon>
        <taxon>Eurotatoria</taxon>
        <taxon>Bdelloidea</taxon>
        <taxon>Adinetida</taxon>
        <taxon>Adinetidae</taxon>
        <taxon>Adineta</taxon>
    </lineage>
</organism>
<reference evidence="3" key="1">
    <citation type="submission" date="2021-02" db="EMBL/GenBank/DDBJ databases">
        <authorList>
            <person name="Nowell W R."/>
        </authorList>
    </citation>
    <scope>NUCLEOTIDE SEQUENCE</scope>
</reference>
<sequence>MRKIKQAADDIRSKQQQRQQSLTSAISKTSLSQSNAALIYSNLLKVRKYAVSPLGIGISSNVGIGISIAIGIDIRLSIDTGSIDIGIRSTVGIGIGFVISLVN</sequence>
<dbReference type="Proteomes" id="UP000663845">
    <property type="component" value="Unassembled WGS sequence"/>
</dbReference>
<gene>
    <name evidence="2" type="ORF">JYZ213_LOCUS20581</name>
    <name evidence="3" type="ORF">OXD698_LOCUS11756</name>
</gene>
<dbReference type="EMBL" id="CAJOAZ010000665">
    <property type="protein sequence ID" value="CAF3693254.1"/>
    <property type="molecule type" value="Genomic_DNA"/>
</dbReference>
<accession>A0A818U7E6</accession>
<evidence type="ECO:0000313" key="2">
    <source>
        <dbReference type="EMBL" id="CAF1086332.1"/>
    </source>
</evidence>
<comment type="caution">
    <text evidence="3">The sequence shown here is derived from an EMBL/GenBank/DDBJ whole genome shotgun (WGS) entry which is preliminary data.</text>
</comment>
<dbReference type="Proteomes" id="UP000663844">
    <property type="component" value="Unassembled WGS sequence"/>
</dbReference>
<evidence type="ECO:0000313" key="4">
    <source>
        <dbReference type="Proteomes" id="UP000663844"/>
    </source>
</evidence>
<dbReference type="EMBL" id="CAJNOG010000218">
    <property type="protein sequence ID" value="CAF1086332.1"/>
    <property type="molecule type" value="Genomic_DNA"/>
</dbReference>
<feature type="compositionally biased region" description="Basic and acidic residues" evidence="1">
    <location>
        <begin position="1"/>
        <end position="13"/>
    </location>
</feature>